<dbReference type="EMBL" id="GBRH01176009">
    <property type="protein sequence ID" value="JAE21887.1"/>
    <property type="molecule type" value="Transcribed_RNA"/>
</dbReference>
<sequence>METTSRSSTPAARGNSRLLLSTCVMAAAVGLPSATPPPTAAMRVEPSEESISTAAVEPSEQAHVAAHTSRRRKS</sequence>
<organism evidence="2">
    <name type="scientific">Arundo donax</name>
    <name type="common">Giant reed</name>
    <name type="synonym">Donax arundinaceus</name>
    <dbReference type="NCBI Taxonomy" id="35708"/>
    <lineage>
        <taxon>Eukaryota</taxon>
        <taxon>Viridiplantae</taxon>
        <taxon>Streptophyta</taxon>
        <taxon>Embryophyta</taxon>
        <taxon>Tracheophyta</taxon>
        <taxon>Spermatophyta</taxon>
        <taxon>Magnoliopsida</taxon>
        <taxon>Liliopsida</taxon>
        <taxon>Poales</taxon>
        <taxon>Poaceae</taxon>
        <taxon>PACMAD clade</taxon>
        <taxon>Arundinoideae</taxon>
        <taxon>Arundineae</taxon>
        <taxon>Arundo</taxon>
    </lineage>
</organism>
<protein>
    <submittedName>
        <fullName evidence="2">Uncharacterized protein</fullName>
    </submittedName>
</protein>
<reference evidence="2" key="1">
    <citation type="submission" date="2014-09" db="EMBL/GenBank/DDBJ databases">
        <authorList>
            <person name="Magalhaes I.L.F."/>
            <person name="Oliveira U."/>
            <person name="Santos F.R."/>
            <person name="Vidigal T.H.D.A."/>
            <person name="Brescovit A.D."/>
            <person name="Santos A.J."/>
        </authorList>
    </citation>
    <scope>NUCLEOTIDE SEQUENCE</scope>
    <source>
        <tissue evidence="2">Shoot tissue taken approximately 20 cm above the soil surface</tissue>
    </source>
</reference>
<feature type="region of interest" description="Disordered" evidence="1">
    <location>
        <begin position="30"/>
        <end position="74"/>
    </location>
</feature>
<evidence type="ECO:0000313" key="2">
    <source>
        <dbReference type="EMBL" id="JAE21887.1"/>
    </source>
</evidence>
<dbReference type="AlphaFoldDB" id="A0A0A9GBL7"/>
<name>A0A0A9GBL7_ARUDO</name>
<accession>A0A0A9GBL7</accession>
<proteinExistence type="predicted"/>
<evidence type="ECO:0000256" key="1">
    <source>
        <dbReference type="SAM" id="MobiDB-lite"/>
    </source>
</evidence>
<reference evidence="2" key="2">
    <citation type="journal article" date="2015" name="Data Brief">
        <title>Shoot transcriptome of the giant reed, Arundo donax.</title>
        <authorList>
            <person name="Barrero R.A."/>
            <person name="Guerrero F.D."/>
            <person name="Moolhuijzen P."/>
            <person name="Goolsby J.A."/>
            <person name="Tidwell J."/>
            <person name="Bellgard S.E."/>
            <person name="Bellgard M.I."/>
        </authorList>
    </citation>
    <scope>NUCLEOTIDE SEQUENCE</scope>
    <source>
        <tissue evidence="2">Shoot tissue taken approximately 20 cm above the soil surface</tissue>
    </source>
</reference>